<comment type="caution">
    <text evidence="2">The sequence shown here is derived from an EMBL/GenBank/DDBJ whole genome shotgun (WGS) entry which is preliminary data.</text>
</comment>
<protein>
    <submittedName>
        <fullName evidence="2">Uncharacterized protein</fullName>
    </submittedName>
</protein>
<feature type="compositionally biased region" description="Low complexity" evidence="1">
    <location>
        <begin position="292"/>
        <end position="310"/>
    </location>
</feature>
<dbReference type="Proteomes" id="UP000655044">
    <property type="component" value="Unassembled WGS sequence"/>
</dbReference>
<dbReference type="EMBL" id="BOOI01000071">
    <property type="protein sequence ID" value="GIH88005.1"/>
    <property type="molecule type" value="Genomic_DNA"/>
</dbReference>
<accession>A0A8J3S774</accession>
<evidence type="ECO:0000313" key="2">
    <source>
        <dbReference type="EMBL" id="GIH88005.1"/>
    </source>
</evidence>
<sequence>MTVTDEHLQSAGAGMLAALSELASPAPVSGPSSAETGPDAALTEADVTAAFAAISAHLHRLKHLTSLPTSENALASAGLQHFREQVGLAPPSQADLARARFDLASEWRNVTPPAAEVRKALAFPEVAASPHGQRMGAIYATLTELDAKVRAVAGRAYSRLLADGRMQTFLAVAGARITHSIATAAAAAHDTLQRLDGHMSNIAATYQRRDALTTLQNLRQVREGSDHGAGQNTDLPAKAHPAPAPAAAPTPQPAATTPSATPARPPGRAAAAQRVSPTAGVVGAVPPRTSPRRPAAPAIPPQSRRPGPCR</sequence>
<dbReference type="AlphaFoldDB" id="A0A8J3S774"/>
<feature type="compositionally biased region" description="Pro residues" evidence="1">
    <location>
        <begin position="242"/>
        <end position="252"/>
    </location>
</feature>
<keyword evidence="3" id="KW-1185">Reference proteome</keyword>
<evidence type="ECO:0000256" key="1">
    <source>
        <dbReference type="SAM" id="MobiDB-lite"/>
    </source>
</evidence>
<dbReference type="RefSeq" id="WP_189243700.1">
    <property type="nucleotide sequence ID" value="NZ_BMQP01000047.1"/>
</dbReference>
<feature type="compositionally biased region" description="Low complexity" evidence="1">
    <location>
        <begin position="253"/>
        <end position="272"/>
    </location>
</feature>
<name>A0A8J3S774_PLARO</name>
<evidence type="ECO:0000313" key="3">
    <source>
        <dbReference type="Proteomes" id="UP000655044"/>
    </source>
</evidence>
<organism evidence="2 3">
    <name type="scientific">Planobispora rosea</name>
    <dbReference type="NCBI Taxonomy" id="35762"/>
    <lineage>
        <taxon>Bacteria</taxon>
        <taxon>Bacillati</taxon>
        <taxon>Actinomycetota</taxon>
        <taxon>Actinomycetes</taxon>
        <taxon>Streptosporangiales</taxon>
        <taxon>Streptosporangiaceae</taxon>
        <taxon>Planobispora</taxon>
    </lineage>
</organism>
<reference evidence="2" key="1">
    <citation type="submission" date="2021-01" db="EMBL/GenBank/DDBJ databases">
        <title>Whole genome shotgun sequence of Planobispora rosea NBRC 15558.</title>
        <authorList>
            <person name="Komaki H."/>
            <person name="Tamura T."/>
        </authorList>
    </citation>
    <scope>NUCLEOTIDE SEQUENCE</scope>
    <source>
        <strain evidence="2">NBRC 15558</strain>
    </source>
</reference>
<feature type="region of interest" description="Disordered" evidence="1">
    <location>
        <begin position="222"/>
        <end position="310"/>
    </location>
</feature>
<gene>
    <name evidence="2" type="ORF">Pro02_64130</name>
</gene>
<proteinExistence type="predicted"/>